<dbReference type="GO" id="GO:0033214">
    <property type="term" value="P:siderophore-iron import into cell"/>
    <property type="evidence" value="ECO:0007669"/>
    <property type="project" value="TreeGrafter"/>
</dbReference>
<feature type="transmembrane region" description="Helical" evidence="8">
    <location>
        <begin position="305"/>
        <end position="326"/>
    </location>
</feature>
<dbReference type="PANTHER" id="PTHR30472">
    <property type="entry name" value="FERRIC ENTEROBACTIN TRANSPORT SYSTEM PERMEASE PROTEIN"/>
    <property type="match status" value="1"/>
</dbReference>
<evidence type="ECO:0000256" key="8">
    <source>
        <dbReference type="SAM" id="Phobius"/>
    </source>
</evidence>
<dbReference type="Pfam" id="PF01032">
    <property type="entry name" value="FecCD"/>
    <property type="match status" value="1"/>
</dbReference>
<evidence type="ECO:0000313" key="9">
    <source>
        <dbReference type="EMBL" id="ANW99143.1"/>
    </source>
</evidence>
<evidence type="ECO:0000256" key="4">
    <source>
        <dbReference type="ARBA" id="ARBA00022475"/>
    </source>
</evidence>
<dbReference type="InterPro" id="IPR037294">
    <property type="entry name" value="ABC_BtuC-like"/>
</dbReference>
<dbReference type="SUPFAM" id="SSF81345">
    <property type="entry name" value="ABC transporter involved in vitamin B12 uptake, BtuC"/>
    <property type="match status" value="1"/>
</dbReference>
<evidence type="ECO:0000256" key="3">
    <source>
        <dbReference type="ARBA" id="ARBA00022448"/>
    </source>
</evidence>
<organism evidence="9 10">
    <name type="scientific">Thermoclostridium stercorarium subsp. thermolacticum DSM 2910</name>
    <dbReference type="NCBI Taxonomy" id="1121336"/>
    <lineage>
        <taxon>Bacteria</taxon>
        <taxon>Bacillati</taxon>
        <taxon>Bacillota</taxon>
        <taxon>Clostridia</taxon>
        <taxon>Eubacteriales</taxon>
        <taxon>Oscillospiraceae</taxon>
        <taxon>Thermoclostridium</taxon>
    </lineage>
</organism>
<keyword evidence="7 8" id="KW-0472">Membrane</keyword>
<accession>A0A1B1YEH7</accession>
<keyword evidence="4" id="KW-1003">Cell membrane</keyword>
<feature type="transmembrane region" description="Helical" evidence="8">
    <location>
        <begin position="82"/>
        <end position="105"/>
    </location>
</feature>
<keyword evidence="3" id="KW-0813">Transport</keyword>
<dbReference type="GO" id="GO:0022857">
    <property type="term" value="F:transmembrane transporter activity"/>
    <property type="evidence" value="ECO:0007669"/>
    <property type="project" value="InterPro"/>
</dbReference>
<dbReference type="Gene3D" id="1.10.3470.10">
    <property type="entry name" value="ABC transporter involved in vitamin B12 uptake, BtuC"/>
    <property type="match status" value="1"/>
</dbReference>
<feature type="transmembrane region" description="Helical" evidence="8">
    <location>
        <begin position="182"/>
        <end position="208"/>
    </location>
</feature>
<comment type="similarity">
    <text evidence="2">Belongs to the binding-protein-dependent transport system permease family. FecCD subfamily.</text>
</comment>
<feature type="transmembrane region" description="Helical" evidence="8">
    <location>
        <begin position="117"/>
        <end position="137"/>
    </location>
</feature>
<evidence type="ECO:0000256" key="2">
    <source>
        <dbReference type="ARBA" id="ARBA00007935"/>
    </source>
</evidence>
<reference evidence="9 10" key="1">
    <citation type="submission" date="2016-02" db="EMBL/GenBank/DDBJ databases">
        <title>Comparison of Clostridium stercorarium subspecies using comparative genomics and transcriptomics.</title>
        <authorList>
            <person name="Schellenberg J."/>
            <person name="Thallinger G."/>
            <person name="Levin D.B."/>
            <person name="Zhang X."/>
            <person name="Alvare G."/>
            <person name="Fristensky B."/>
            <person name="Sparling R."/>
        </authorList>
    </citation>
    <scope>NUCLEOTIDE SEQUENCE [LARGE SCALE GENOMIC DNA]</scope>
    <source>
        <strain evidence="9 10">DSM 2910</strain>
    </source>
</reference>
<feature type="transmembrane region" description="Helical" evidence="8">
    <location>
        <begin position="143"/>
        <end position="162"/>
    </location>
</feature>
<dbReference type="Proteomes" id="UP000092971">
    <property type="component" value="Chromosome"/>
</dbReference>
<dbReference type="EMBL" id="CP014672">
    <property type="protein sequence ID" value="ANW99143.1"/>
    <property type="molecule type" value="Genomic_DNA"/>
</dbReference>
<keyword evidence="5 8" id="KW-0812">Transmembrane</keyword>
<evidence type="ECO:0000256" key="7">
    <source>
        <dbReference type="ARBA" id="ARBA00023136"/>
    </source>
</evidence>
<feature type="transmembrane region" description="Helical" evidence="8">
    <location>
        <begin position="280"/>
        <end position="299"/>
    </location>
</feature>
<dbReference type="PANTHER" id="PTHR30472:SF19">
    <property type="entry name" value="PETROBACTIN IMPORT SYSTEM PERMEASE PROTEIN YCLO"/>
    <property type="match status" value="1"/>
</dbReference>
<name>A0A1B1YEH7_THEST</name>
<dbReference type="OrthoDB" id="9796260at2"/>
<evidence type="ECO:0000313" key="10">
    <source>
        <dbReference type="Proteomes" id="UP000092971"/>
    </source>
</evidence>
<keyword evidence="6 8" id="KW-1133">Transmembrane helix</keyword>
<protein>
    <submittedName>
        <fullName evidence="9">CRISPR-associated protein Cas5</fullName>
    </submittedName>
</protein>
<sequence length="331" mass="36589">MKQQALNRSVNRPSADKKLLLIFFLALSALILYMFVNVRFDNPKLFRYSMKIRSPKLAAMVVTAVAMGAASIVFQSIINNRIVTPCLLGMNSLYTLIHTAVYFFFGAGNIIVSNSNLFFAVDLVVMGITATFIYGYLFKKTKYNVLYVILVGTVLTSFFSSIQNTLVRVMDPNSYDSLLNSLIASFSNINTEIIIFSVMVLTALAFILRKELALLDVIGLGKEQAINLGIDYDRCIKRLLIGVTVCIAVATAMVGPISFIGLIIANLTRQLLKTYRHRQLILGSAMFGIIVLVGGQLIVEQVFTYSVPIGVIISTAGGVYFLYLLLANRRV</sequence>
<feature type="transmembrane region" description="Helical" evidence="8">
    <location>
        <begin position="57"/>
        <end position="76"/>
    </location>
</feature>
<gene>
    <name evidence="9" type="ORF">CSTERTH_08950</name>
</gene>
<feature type="transmembrane region" description="Helical" evidence="8">
    <location>
        <begin position="19"/>
        <end position="36"/>
    </location>
</feature>
<dbReference type="InterPro" id="IPR000522">
    <property type="entry name" value="ABC_transptr_permease_BtuC"/>
</dbReference>
<evidence type="ECO:0000256" key="6">
    <source>
        <dbReference type="ARBA" id="ARBA00022989"/>
    </source>
</evidence>
<proteinExistence type="inferred from homology"/>
<comment type="subcellular location">
    <subcellularLocation>
        <location evidence="1">Cell membrane</location>
        <topology evidence="1">Multi-pass membrane protein</topology>
    </subcellularLocation>
</comment>
<feature type="transmembrane region" description="Helical" evidence="8">
    <location>
        <begin position="239"/>
        <end position="268"/>
    </location>
</feature>
<evidence type="ECO:0000256" key="5">
    <source>
        <dbReference type="ARBA" id="ARBA00022692"/>
    </source>
</evidence>
<dbReference type="RefSeq" id="WP_015359517.1">
    <property type="nucleotide sequence ID" value="NZ_CP014672.1"/>
</dbReference>
<evidence type="ECO:0000256" key="1">
    <source>
        <dbReference type="ARBA" id="ARBA00004651"/>
    </source>
</evidence>
<dbReference type="AlphaFoldDB" id="A0A1B1YEH7"/>
<dbReference type="CDD" id="cd06550">
    <property type="entry name" value="TM_ABC_iron-siderophores_like"/>
    <property type="match status" value="1"/>
</dbReference>
<dbReference type="GO" id="GO:0005886">
    <property type="term" value="C:plasma membrane"/>
    <property type="evidence" value="ECO:0007669"/>
    <property type="project" value="UniProtKB-SubCell"/>
</dbReference>